<dbReference type="Proteomes" id="UP001500886">
    <property type="component" value="Unassembled WGS sequence"/>
</dbReference>
<organism evidence="2 3">
    <name type="scientific">Streptomyces luteosporeus</name>
    <dbReference type="NCBI Taxonomy" id="173856"/>
    <lineage>
        <taxon>Bacteria</taxon>
        <taxon>Bacillati</taxon>
        <taxon>Actinomycetota</taxon>
        <taxon>Actinomycetes</taxon>
        <taxon>Kitasatosporales</taxon>
        <taxon>Streptomycetaceae</taxon>
        <taxon>Streptomyces</taxon>
    </lineage>
</organism>
<dbReference type="EMBL" id="BAAASL010000006">
    <property type="protein sequence ID" value="GAA2713927.1"/>
    <property type="molecule type" value="Genomic_DNA"/>
</dbReference>
<protein>
    <recommendedName>
        <fullName evidence="4">WXG100 family type VII secretion target</fullName>
    </recommendedName>
</protein>
<feature type="region of interest" description="Disordered" evidence="1">
    <location>
        <begin position="1"/>
        <end position="24"/>
    </location>
</feature>
<proteinExistence type="predicted"/>
<sequence length="142" mass="14562">MGSNAGGAGDSQGKLASSASDKQQAATFMEQHLLPDTQLAGRIGIGGAMQPPLTGLGAPQSGLLKPDTGLKGLSAWATEKGLSEAMSIWQSQASGLMSRLSRELDALRSTNTLLQGQDIAVGAQFGSTTAGQGPLHSRIDEW</sequence>
<evidence type="ECO:0000313" key="3">
    <source>
        <dbReference type="Proteomes" id="UP001500886"/>
    </source>
</evidence>
<comment type="caution">
    <text evidence="2">The sequence shown here is derived from an EMBL/GenBank/DDBJ whole genome shotgun (WGS) entry which is preliminary data.</text>
</comment>
<keyword evidence="3" id="KW-1185">Reference proteome</keyword>
<evidence type="ECO:0000313" key="2">
    <source>
        <dbReference type="EMBL" id="GAA2713927.1"/>
    </source>
</evidence>
<accession>A0ABP6G4C7</accession>
<evidence type="ECO:0000256" key="1">
    <source>
        <dbReference type="SAM" id="MobiDB-lite"/>
    </source>
</evidence>
<gene>
    <name evidence="2" type="ORF">GCM10010315_20320</name>
</gene>
<dbReference type="RefSeq" id="WP_344434576.1">
    <property type="nucleotide sequence ID" value="NZ_BAAASL010000006.1"/>
</dbReference>
<name>A0ABP6G4C7_9ACTN</name>
<feature type="compositionally biased region" description="Polar residues" evidence="1">
    <location>
        <begin position="14"/>
        <end position="24"/>
    </location>
</feature>
<reference evidence="3" key="1">
    <citation type="journal article" date="2019" name="Int. J. Syst. Evol. Microbiol.">
        <title>The Global Catalogue of Microorganisms (GCM) 10K type strain sequencing project: providing services to taxonomists for standard genome sequencing and annotation.</title>
        <authorList>
            <consortium name="The Broad Institute Genomics Platform"/>
            <consortium name="The Broad Institute Genome Sequencing Center for Infectious Disease"/>
            <person name="Wu L."/>
            <person name="Ma J."/>
        </authorList>
    </citation>
    <scope>NUCLEOTIDE SEQUENCE [LARGE SCALE GENOMIC DNA]</scope>
    <source>
        <strain evidence="3">JCM 4542</strain>
    </source>
</reference>
<feature type="compositionally biased region" description="Gly residues" evidence="1">
    <location>
        <begin position="1"/>
        <end position="10"/>
    </location>
</feature>
<evidence type="ECO:0008006" key="4">
    <source>
        <dbReference type="Google" id="ProtNLM"/>
    </source>
</evidence>
<feature type="region of interest" description="Disordered" evidence="1">
    <location>
        <begin position="42"/>
        <end position="64"/>
    </location>
</feature>